<feature type="modified residue" description="4-aspartylphosphate" evidence="4">
    <location>
        <position position="55"/>
    </location>
</feature>
<evidence type="ECO:0000259" key="6">
    <source>
        <dbReference type="PROSITE" id="PS50110"/>
    </source>
</evidence>
<dbReference type="InterPro" id="IPR009057">
    <property type="entry name" value="Homeodomain-like_sf"/>
</dbReference>
<dbReference type="InterPro" id="IPR001789">
    <property type="entry name" value="Sig_transdc_resp-reg_receiver"/>
</dbReference>
<gene>
    <name evidence="7" type="ORF">SY83_09070</name>
</gene>
<evidence type="ECO:0000313" key="7">
    <source>
        <dbReference type="EMBL" id="ANE46406.1"/>
    </source>
</evidence>
<accession>A0A172THG4</accession>
<dbReference type="SMART" id="SM00448">
    <property type="entry name" value="REC"/>
    <property type="match status" value="1"/>
</dbReference>
<dbReference type="SUPFAM" id="SSF52172">
    <property type="entry name" value="CheY-like"/>
    <property type="match status" value="1"/>
</dbReference>
<dbReference type="OrthoDB" id="1974963at2"/>
<sequence length="536" mass="61884">MYKVLIVDDEKFAAEGIRNALDWDSLGVQEVHVALHTKEARRVITENTIDMLICDIEMPDENGLSLVHWVNEHSSHTETLFLTCHSEFAYAKQAVSLGSFDYLLKPVEREELFKVIERMMEHIDEKRRVQQYNAMYQKYHSLWTKQQPVLAERFWQDFLSRRILSFGDFLERSLQDAELPLSPEHAVLPILISVEEWEKPLDDNHVRIMEYALKKAAEETFLENHAGHVLYDYTGVLIALIYAPEPRRSPASIAEWSVKCGSLLEAYRSYFYCKVSCYIGTFTPLQELAGMCDHLKGMERTNLAHPNAVLQYDEAVFAAPVVVSPLTVIDVQEWTHTLMSGNRVKMLSMVDGLVAELERRGDIQRKQMENVVYDITQVTCHFLHMKGIRVNQIPNFSLWTTVQIRSLAQLRTWAFNLTAAAYDAAFARAESDGIIHKAVQYIQDHIEEDISREDVAASVRLNPAYLSRLFKRETEQSLIDFMIETRMNRAKELLNSTEQTVSTIALQLGYSNFSHFAKMFKKQFGVNPHDYRNRSS</sequence>
<dbReference type="GO" id="GO:0000160">
    <property type="term" value="P:phosphorelay signal transduction system"/>
    <property type="evidence" value="ECO:0007669"/>
    <property type="project" value="InterPro"/>
</dbReference>
<evidence type="ECO:0000256" key="3">
    <source>
        <dbReference type="ARBA" id="ARBA00023163"/>
    </source>
</evidence>
<keyword evidence="1" id="KW-0805">Transcription regulation</keyword>
<dbReference type="PROSITE" id="PS01124">
    <property type="entry name" value="HTH_ARAC_FAMILY_2"/>
    <property type="match status" value="1"/>
</dbReference>
<dbReference type="PANTHER" id="PTHR43280:SF2">
    <property type="entry name" value="HTH-TYPE TRANSCRIPTIONAL REGULATOR EXSA"/>
    <property type="match status" value="1"/>
</dbReference>
<keyword evidence="4" id="KW-0597">Phosphoprotein</keyword>
<dbReference type="PATRIC" id="fig|1178515.4.peg.1810"/>
<dbReference type="PANTHER" id="PTHR43280">
    <property type="entry name" value="ARAC-FAMILY TRANSCRIPTIONAL REGULATOR"/>
    <property type="match status" value="1"/>
</dbReference>
<evidence type="ECO:0000313" key="8">
    <source>
        <dbReference type="Proteomes" id="UP000076927"/>
    </source>
</evidence>
<evidence type="ECO:0000256" key="2">
    <source>
        <dbReference type="ARBA" id="ARBA00023125"/>
    </source>
</evidence>
<dbReference type="Gene3D" id="3.40.50.2300">
    <property type="match status" value="1"/>
</dbReference>
<name>A0A172THG4_9BACL</name>
<reference evidence="7 8" key="1">
    <citation type="submission" date="2015-01" db="EMBL/GenBank/DDBJ databases">
        <title>Paenibacillus swuensis/DY6/whole genome sequencing.</title>
        <authorList>
            <person name="Kim M.K."/>
            <person name="Srinivasan S."/>
            <person name="Lee J.-J."/>
        </authorList>
    </citation>
    <scope>NUCLEOTIDE SEQUENCE [LARGE SCALE GENOMIC DNA]</scope>
    <source>
        <strain evidence="7 8">DY6</strain>
    </source>
</reference>
<dbReference type="EMBL" id="CP011388">
    <property type="protein sequence ID" value="ANE46406.1"/>
    <property type="molecule type" value="Genomic_DNA"/>
</dbReference>
<dbReference type="Gene3D" id="1.10.10.60">
    <property type="entry name" value="Homeodomain-like"/>
    <property type="match status" value="2"/>
</dbReference>
<feature type="domain" description="HTH araC/xylS-type" evidence="5">
    <location>
        <begin position="436"/>
        <end position="534"/>
    </location>
</feature>
<keyword evidence="8" id="KW-1185">Reference proteome</keyword>
<dbReference type="InterPro" id="IPR018060">
    <property type="entry name" value="HTH_AraC"/>
</dbReference>
<dbReference type="AlphaFoldDB" id="A0A172THG4"/>
<evidence type="ECO:0000256" key="1">
    <source>
        <dbReference type="ARBA" id="ARBA00023015"/>
    </source>
</evidence>
<dbReference type="STRING" id="1178515.SY83_09070"/>
<evidence type="ECO:0000259" key="5">
    <source>
        <dbReference type="PROSITE" id="PS01124"/>
    </source>
</evidence>
<dbReference type="InterPro" id="IPR020449">
    <property type="entry name" value="Tscrpt_reg_AraC-type_HTH"/>
</dbReference>
<protein>
    <submittedName>
        <fullName evidence="7">AraC family transcriptional regulator</fullName>
    </submittedName>
</protein>
<dbReference type="SMART" id="SM00342">
    <property type="entry name" value="HTH_ARAC"/>
    <property type="match status" value="1"/>
</dbReference>
<dbReference type="InterPro" id="IPR011006">
    <property type="entry name" value="CheY-like_superfamily"/>
</dbReference>
<dbReference type="InterPro" id="IPR018062">
    <property type="entry name" value="HTH_AraC-typ_CS"/>
</dbReference>
<dbReference type="PROSITE" id="PS00041">
    <property type="entry name" value="HTH_ARAC_FAMILY_1"/>
    <property type="match status" value="1"/>
</dbReference>
<dbReference type="CDD" id="cd17536">
    <property type="entry name" value="REC_YesN-like"/>
    <property type="match status" value="1"/>
</dbReference>
<keyword evidence="3" id="KW-0804">Transcription</keyword>
<dbReference type="Proteomes" id="UP000076927">
    <property type="component" value="Chromosome"/>
</dbReference>
<keyword evidence="2" id="KW-0238">DNA-binding</keyword>
<organism evidence="7 8">
    <name type="scientific">Paenibacillus swuensis</name>
    <dbReference type="NCBI Taxonomy" id="1178515"/>
    <lineage>
        <taxon>Bacteria</taxon>
        <taxon>Bacillati</taxon>
        <taxon>Bacillota</taxon>
        <taxon>Bacilli</taxon>
        <taxon>Bacillales</taxon>
        <taxon>Paenibacillaceae</taxon>
        <taxon>Paenibacillus</taxon>
    </lineage>
</organism>
<dbReference type="RefSeq" id="WP_068605947.1">
    <property type="nucleotide sequence ID" value="NZ_CP011388.1"/>
</dbReference>
<dbReference type="Pfam" id="PF12833">
    <property type="entry name" value="HTH_18"/>
    <property type="match status" value="1"/>
</dbReference>
<dbReference type="PRINTS" id="PR00032">
    <property type="entry name" value="HTHARAC"/>
</dbReference>
<dbReference type="GO" id="GO:0043565">
    <property type="term" value="F:sequence-specific DNA binding"/>
    <property type="evidence" value="ECO:0007669"/>
    <property type="project" value="InterPro"/>
</dbReference>
<proteinExistence type="predicted"/>
<dbReference type="KEGG" id="pswu:SY83_09070"/>
<dbReference type="GO" id="GO:0003700">
    <property type="term" value="F:DNA-binding transcription factor activity"/>
    <property type="evidence" value="ECO:0007669"/>
    <property type="project" value="InterPro"/>
</dbReference>
<evidence type="ECO:0000256" key="4">
    <source>
        <dbReference type="PROSITE-ProRule" id="PRU00169"/>
    </source>
</evidence>
<dbReference type="PROSITE" id="PS50110">
    <property type="entry name" value="RESPONSE_REGULATORY"/>
    <property type="match status" value="1"/>
</dbReference>
<feature type="domain" description="Response regulatory" evidence="6">
    <location>
        <begin position="3"/>
        <end position="120"/>
    </location>
</feature>
<dbReference type="SUPFAM" id="SSF46689">
    <property type="entry name" value="Homeodomain-like"/>
    <property type="match status" value="2"/>
</dbReference>
<dbReference type="Pfam" id="PF00072">
    <property type="entry name" value="Response_reg"/>
    <property type="match status" value="1"/>
</dbReference>